<accession>A0AAN8YPQ7</accession>
<organism evidence="1 2">
    <name type="scientific">Solanum bulbocastanum</name>
    <name type="common">Wild potato</name>
    <dbReference type="NCBI Taxonomy" id="147425"/>
    <lineage>
        <taxon>Eukaryota</taxon>
        <taxon>Viridiplantae</taxon>
        <taxon>Streptophyta</taxon>
        <taxon>Embryophyta</taxon>
        <taxon>Tracheophyta</taxon>
        <taxon>Spermatophyta</taxon>
        <taxon>Magnoliopsida</taxon>
        <taxon>eudicotyledons</taxon>
        <taxon>Gunneridae</taxon>
        <taxon>Pentapetalae</taxon>
        <taxon>asterids</taxon>
        <taxon>lamiids</taxon>
        <taxon>Solanales</taxon>
        <taxon>Solanaceae</taxon>
        <taxon>Solanoideae</taxon>
        <taxon>Solaneae</taxon>
        <taxon>Solanum</taxon>
    </lineage>
</organism>
<dbReference type="Proteomes" id="UP001371456">
    <property type="component" value="Unassembled WGS sequence"/>
</dbReference>
<dbReference type="EMBL" id="JBANQN010000002">
    <property type="protein sequence ID" value="KAK6796498.1"/>
    <property type="molecule type" value="Genomic_DNA"/>
</dbReference>
<evidence type="ECO:0000313" key="2">
    <source>
        <dbReference type="Proteomes" id="UP001371456"/>
    </source>
</evidence>
<comment type="caution">
    <text evidence="1">The sequence shown here is derived from an EMBL/GenBank/DDBJ whole genome shotgun (WGS) entry which is preliminary data.</text>
</comment>
<protein>
    <submittedName>
        <fullName evidence="1">Uncharacterized protein</fullName>
    </submittedName>
</protein>
<sequence>MIAPSYGNLPFPHNHNAGEICKQVGRTGHRSSDFPGFFSFCTSGIWWLQSSCCGQLLS</sequence>
<gene>
    <name evidence="1" type="ORF">RDI58_004199</name>
</gene>
<reference evidence="1 2" key="1">
    <citation type="submission" date="2024-02" db="EMBL/GenBank/DDBJ databases">
        <title>de novo genome assembly of Solanum bulbocastanum strain 11H21.</title>
        <authorList>
            <person name="Hosaka A.J."/>
        </authorList>
    </citation>
    <scope>NUCLEOTIDE SEQUENCE [LARGE SCALE GENOMIC DNA]</scope>
    <source>
        <tissue evidence="1">Young leaves</tissue>
    </source>
</reference>
<proteinExistence type="predicted"/>
<evidence type="ECO:0000313" key="1">
    <source>
        <dbReference type="EMBL" id="KAK6796498.1"/>
    </source>
</evidence>
<keyword evidence="2" id="KW-1185">Reference proteome</keyword>
<name>A0AAN8YPQ7_SOLBU</name>
<dbReference type="AlphaFoldDB" id="A0AAN8YPQ7"/>